<gene>
    <name evidence="6" type="ORF">EBQ10_08485</name>
</gene>
<protein>
    <submittedName>
        <fullName evidence="6">J domain-containing protein</fullName>
    </submittedName>
</protein>
<dbReference type="Gene3D" id="2.60.260.20">
    <property type="entry name" value="Urease metallochaperone UreE, N-terminal domain"/>
    <property type="match status" value="2"/>
</dbReference>
<dbReference type="PROSITE" id="PS50076">
    <property type="entry name" value="DNAJ_2"/>
    <property type="match status" value="1"/>
</dbReference>
<dbReference type="InterPro" id="IPR002939">
    <property type="entry name" value="DnaJ_C"/>
</dbReference>
<proteinExistence type="predicted"/>
<reference evidence="6 7" key="1">
    <citation type="submission" date="2018-11" db="EMBL/GenBank/DDBJ databases">
        <title>Multidrug-resistant genes are associated with an 42-kb island TGI1 carrying a complex class 1 integron in a Trueperella pyogenes.</title>
        <authorList>
            <person name="Dong W."/>
        </authorList>
    </citation>
    <scope>NUCLEOTIDE SEQUENCE [LARGE SCALE GENOMIC DNA]</scope>
    <source>
        <strain evidence="6 7">TP4</strain>
    </source>
</reference>
<keyword evidence="1" id="KW-0479">Metal-binding</keyword>
<dbReference type="AlphaFoldDB" id="A0A380MDL1"/>
<dbReference type="SUPFAM" id="SSF49493">
    <property type="entry name" value="HSP40/DnaJ peptide-binding domain"/>
    <property type="match status" value="2"/>
</dbReference>
<keyword evidence="4" id="KW-0862">Zinc</keyword>
<evidence type="ECO:0000256" key="3">
    <source>
        <dbReference type="ARBA" id="ARBA00022771"/>
    </source>
</evidence>
<dbReference type="InterPro" id="IPR001623">
    <property type="entry name" value="DnaJ_domain"/>
</dbReference>
<evidence type="ECO:0000256" key="5">
    <source>
        <dbReference type="ARBA" id="ARBA00023186"/>
    </source>
</evidence>
<dbReference type="PROSITE" id="PS00636">
    <property type="entry name" value="DNAJ_1"/>
    <property type="match status" value="1"/>
</dbReference>
<dbReference type="EMBL" id="CP033905">
    <property type="protein sequence ID" value="AZR07319.1"/>
    <property type="molecule type" value="Genomic_DNA"/>
</dbReference>
<accession>A0A380MDL1</accession>
<name>A0A380MDL1_9ACTO</name>
<dbReference type="Pfam" id="PF00226">
    <property type="entry name" value="DnaJ"/>
    <property type="match status" value="1"/>
</dbReference>
<dbReference type="GO" id="GO:0005737">
    <property type="term" value="C:cytoplasm"/>
    <property type="evidence" value="ECO:0007669"/>
    <property type="project" value="TreeGrafter"/>
</dbReference>
<evidence type="ECO:0000256" key="4">
    <source>
        <dbReference type="ARBA" id="ARBA00022833"/>
    </source>
</evidence>
<evidence type="ECO:0000256" key="1">
    <source>
        <dbReference type="ARBA" id="ARBA00022723"/>
    </source>
</evidence>
<dbReference type="Pfam" id="PF01556">
    <property type="entry name" value="DnaJ_C"/>
    <property type="match status" value="1"/>
</dbReference>
<evidence type="ECO:0000313" key="7">
    <source>
        <dbReference type="Proteomes" id="UP000275951"/>
    </source>
</evidence>
<dbReference type="CDD" id="cd06257">
    <property type="entry name" value="DnaJ"/>
    <property type="match status" value="1"/>
</dbReference>
<dbReference type="Gene3D" id="1.10.287.110">
    <property type="entry name" value="DnaJ domain"/>
    <property type="match status" value="1"/>
</dbReference>
<dbReference type="PANTHER" id="PTHR43096">
    <property type="entry name" value="DNAJ HOMOLOG 1, MITOCHONDRIAL-RELATED"/>
    <property type="match status" value="1"/>
</dbReference>
<sequence>MAASQDWMSKDFYAALGVKKDASEAEIKKAYNTYARKYHPDRNPGDKAAEEKFKAASEAYQVLSNAEDRKQYDAIRSMAGGGARFSSGAGGFEDIFSSFGGGNVRFNSGGNATPGFEDILSQMFGGGAPQANSQGGFGGFGGFGSRRRPERGADVQAEISIPLRDAIDGTTVTVTSNGEKVTAKIPAGITHGQKIRIKGKGRPGINGGEPGDVLVKVNVEPHPVYELKGADIYVNVPVSFDEAALGATIEVPTVYGQKVKVKVPAGSSTDKVMRVRGKGIRPRNAGQGDMYVRLKVVVPKRLSDEARAVVEQFRDVTAEADPRREFEDMAKM</sequence>
<keyword evidence="5" id="KW-0143">Chaperone</keyword>
<dbReference type="PRINTS" id="PR00625">
    <property type="entry name" value="JDOMAIN"/>
</dbReference>
<dbReference type="GO" id="GO:0051082">
    <property type="term" value="F:unfolded protein binding"/>
    <property type="evidence" value="ECO:0007669"/>
    <property type="project" value="InterPro"/>
</dbReference>
<dbReference type="InterPro" id="IPR008971">
    <property type="entry name" value="HSP40/DnaJ_pept-bd"/>
</dbReference>
<dbReference type="GO" id="GO:0008270">
    <property type="term" value="F:zinc ion binding"/>
    <property type="evidence" value="ECO:0007669"/>
    <property type="project" value="UniProtKB-KW"/>
</dbReference>
<dbReference type="SMART" id="SM00271">
    <property type="entry name" value="DnaJ"/>
    <property type="match status" value="1"/>
</dbReference>
<organism evidence="6 7">
    <name type="scientific">Trueperella pyogenes</name>
    <dbReference type="NCBI Taxonomy" id="1661"/>
    <lineage>
        <taxon>Bacteria</taxon>
        <taxon>Bacillati</taxon>
        <taxon>Actinomycetota</taxon>
        <taxon>Actinomycetes</taxon>
        <taxon>Actinomycetales</taxon>
        <taxon>Actinomycetaceae</taxon>
        <taxon>Trueperella</taxon>
    </lineage>
</organism>
<dbReference type="RefSeq" id="WP_108726272.1">
    <property type="nucleotide sequence ID" value="NZ_CP029001.1"/>
</dbReference>
<dbReference type="InterPro" id="IPR036869">
    <property type="entry name" value="J_dom_sf"/>
</dbReference>
<dbReference type="CDD" id="cd10747">
    <property type="entry name" value="DnaJ_C"/>
    <property type="match status" value="1"/>
</dbReference>
<dbReference type="GO" id="GO:0042026">
    <property type="term" value="P:protein refolding"/>
    <property type="evidence" value="ECO:0007669"/>
    <property type="project" value="TreeGrafter"/>
</dbReference>
<evidence type="ECO:0000313" key="6">
    <source>
        <dbReference type="EMBL" id="AZR07319.1"/>
    </source>
</evidence>
<dbReference type="SUPFAM" id="SSF46565">
    <property type="entry name" value="Chaperone J-domain"/>
    <property type="match status" value="1"/>
</dbReference>
<keyword evidence="3" id="KW-0863">Zinc-finger</keyword>
<dbReference type="InterPro" id="IPR018253">
    <property type="entry name" value="DnaJ_domain_CS"/>
</dbReference>
<evidence type="ECO:0000256" key="2">
    <source>
        <dbReference type="ARBA" id="ARBA00022737"/>
    </source>
</evidence>
<dbReference type="FunFam" id="2.60.260.20:FF:000005">
    <property type="entry name" value="Chaperone protein dnaJ 1, mitochondrial"/>
    <property type="match status" value="1"/>
</dbReference>
<dbReference type="PANTHER" id="PTHR43096:SF52">
    <property type="entry name" value="DNAJ HOMOLOG 1, MITOCHONDRIAL-RELATED"/>
    <property type="match status" value="1"/>
</dbReference>
<keyword evidence="2" id="KW-0677">Repeat</keyword>
<dbReference type="Proteomes" id="UP000275951">
    <property type="component" value="Chromosome"/>
</dbReference>